<evidence type="ECO:0000313" key="2">
    <source>
        <dbReference type="EMBL" id="MBP1464738.1"/>
    </source>
</evidence>
<feature type="transmembrane region" description="Helical" evidence="1">
    <location>
        <begin position="250"/>
        <end position="269"/>
    </location>
</feature>
<evidence type="ECO:0000256" key="1">
    <source>
        <dbReference type="SAM" id="Phobius"/>
    </source>
</evidence>
<comment type="caution">
    <text evidence="2">The sequence shown here is derived from an EMBL/GenBank/DDBJ whole genome shotgun (WGS) entry which is preliminary data.</text>
</comment>
<feature type="transmembrane region" description="Helical" evidence="1">
    <location>
        <begin position="297"/>
        <end position="318"/>
    </location>
</feature>
<gene>
    <name evidence="2" type="ORF">EYB53_003340</name>
</gene>
<keyword evidence="3" id="KW-1185">Reference proteome</keyword>
<feature type="transmembrane region" description="Helical" evidence="1">
    <location>
        <begin position="12"/>
        <end position="28"/>
    </location>
</feature>
<feature type="transmembrane region" description="Helical" evidence="1">
    <location>
        <begin position="114"/>
        <end position="143"/>
    </location>
</feature>
<keyword evidence="1" id="KW-0472">Membrane</keyword>
<organism evidence="2 3">
    <name type="scientific">Candidatus Chloroploca mongolica</name>
    <dbReference type="NCBI Taxonomy" id="2528176"/>
    <lineage>
        <taxon>Bacteria</taxon>
        <taxon>Bacillati</taxon>
        <taxon>Chloroflexota</taxon>
        <taxon>Chloroflexia</taxon>
        <taxon>Chloroflexales</taxon>
        <taxon>Chloroflexineae</taxon>
        <taxon>Oscillochloridaceae</taxon>
        <taxon>Candidatus Chloroploca</taxon>
    </lineage>
</organism>
<sequence>MSIAKSTFSDRLILAWALLSAAVLFVIFRDAGFDDPFITYRYAVNLANGNGFVYNPGERVLSTTAPLYALLLVPFAMVGADLPLVSNLIGTLSLGAGSVALWRMGRMGGMPVAGAAAALLFPLTPLLINTLGAETMLFLALVLWGFEASWRERPWLAGVLLAAATLTRADAGLAVVMAGAILLRRSGVRPALTFGAVVALTTLPFVAAAWWYFGSPLPVTLGAKQSQADIPGGRSYLAGLVLRLGSLWNWMPWRPFAVLIVIGCVQALWKRGPLALVAGWSLAHALAYSLLGVTDYFWYFGPVMTGLTILGALGIQLLAELGERVGGRRMGLSVATGLIVLALAGYGSIVNLTARNPDLRIPAYRAAGEWLAANTEPDAHVGTLEIGVIGYYSQRHMIDFAGLIQPEVNAIFREGGGYRDAALAALAHHRPAYLVNHEEAFPLISHDPTLAAACKEVAALPDPRFATPLQIYHCTW</sequence>
<evidence type="ECO:0000313" key="3">
    <source>
        <dbReference type="Proteomes" id="UP001193081"/>
    </source>
</evidence>
<feature type="transmembrane region" description="Helical" evidence="1">
    <location>
        <begin position="190"/>
        <end position="213"/>
    </location>
</feature>
<dbReference type="EMBL" id="SIJK02000004">
    <property type="protein sequence ID" value="MBP1464738.1"/>
    <property type="molecule type" value="Genomic_DNA"/>
</dbReference>
<dbReference type="Proteomes" id="UP001193081">
    <property type="component" value="Unassembled WGS sequence"/>
</dbReference>
<feature type="transmembrane region" description="Helical" evidence="1">
    <location>
        <begin position="84"/>
        <end position="102"/>
    </location>
</feature>
<protein>
    <submittedName>
        <fullName evidence="2">DUF2029 domain-containing protein</fullName>
    </submittedName>
</protein>
<feature type="transmembrane region" description="Helical" evidence="1">
    <location>
        <begin position="155"/>
        <end position="183"/>
    </location>
</feature>
<keyword evidence="1" id="KW-1133">Transmembrane helix</keyword>
<proteinExistence type="predicted"/>
<feature type="transmembrane region" description="Helical" evidence="1">
    <location>
        <begin position="330"/>
        <end position="349"/>
    </location>
</feature>
<accession>A0ABS4D5M0</accession>
<keyword evidence="1" id="KW-0812">Transmembrane</keyword>
<feature type="transmembrane region" description="Helical" evidence="1">
    <location>
        <begin position="274"/>
        <end position="291"/>
    </location>
</feature>
<dbReference type="RefSeq" id="WP_135476743.1">
    <property type="nucleotide sequence ID" value="NZ_SIJK02000004.1"/>
</dbReference>
<name>A0ABS4D5M0_9CHLR</name>
<reference evidence="2 3" key="1">
    <citation type="submission" date="2021-03" db="EMBL/GenBank/DDBJ databases">
        <authorList>
            <person name="Grouzdev D.S."/>
        </authorList>
    </citation>
    <scope>NUCLEOTIDE SEQUENCE [LARGE SCALE GENOMIC DNA]</scope>
    <source>
        <strain evidence="2 3">M50-1</strain>
    </source>
</reference>